<dbReference type="GO" id="GO:0016607">
    <property type="term" value="C:nuclear speck"/>
    <property type="evidence" value="ECO:0000318"/>
    <property type="project" value="GO_Central"/>
</dbReference>
<dbReference type="CDD" id="cd00590">
    <property type="entry name" value="RRM_SF"/>
    <property type="match status" value="1"/>
</dbReference>
<keyword evidence="1" id="KW-0694">RNA-binding</keyword>
<dbReference type="InParanoid" id="A0A251VMD3"/>
<dbReference type="Gramene" id="mRNA:HanXRQr2_Chr01g0004311">
    <property type="protein sequence ID" value="CDS:HanXRQr2_Chr01g0004311.1"/>
    <property type="gene ID" value="HanXRQr2_Chr01g0004311"/>
</dbReference>
<dbReference type="Gene3D" id="3.30.70.330">
    <property type="match status" value="1"/>
</dbReference>
<dbReference type="SMART" id="SM00360">
    <property type="entry name" value="RRM"/>
    <property type="match status" value="1"/>
</dbReference>
<gene>
    <name evidence="5" type="ORF">HannXRQ_Chr01g0005411</name>
    <name evidence="4" type="ORF">HanXRQr2_Chr01g0004311</name>
</gene>
<evidence type="ECO:0000256" key="1">
    <source>
        <dbReference type="PROSITE-ProRule" id="PRU00176"/>
    </source>
</evidence>
<proteinExistence type="predicted"/>
<dbReference type="GO" id="GO:0000381">
    <property type="term" value="P:regulation of alternative mRNA splicing, via spliceosome"/>
    <property type="evidence" value="ECO:0000318"/>
    <property type="project" value="GO_Central"/>
</dbReference>
<accession>A0A251VMD3</accession>
<dbReference type="SUPFAM" id="SSF54928">
    <property type="entry name" value="RNA-binding domain, RBD"/>
    <property type="match status" value="1"/>
</dbReference>
<dbReference type="OrthoDB" id="1735730at2759"/>
<sequence length="417" mass="46218">MGESSLGLSKFFVSNLPNRCSSVDVGEFFSVFGNVARVYVARKRDKNGNNFGFVTFKGFKDVIDLEGRLKGVKMGNFKLQVNLAKFAVENSGVLDPPFVGSVHPNRSGSAGYGQGNMFNFRDGRSYSDVLGKNKDKGKVSSASGRGSEFGMAPVERSVVVPDRTFAFKDLSGLAVIGRTVVLETLVDFDKLLRIARVDFTRIQYLGGLSVLISFPDDSVAKRFLDDHNIWGPWFNKLEPWSGQSLPMERVAWLKLHGIPLNLLEADVFMQVGELFGKVLFVPKDIDEDLDLSVVKIGVLVGDAKWCNELVSLKWTNKVFRIWVVEELNDWVPECLDFEVDGGPASESTLVSSPVVDPVTSGEEGVEGSQKMEGLKEFKSLLIMMAFSPRLSPPFMCTRTIMTSSLLWSRWRAPLSLL</sequence>
<dbReference type="OMA" id="CKETINI"/>
<reference evidence="5" key="2">
    <citation type="submission" date="2017-02" db="EMBL/GenBank/DDBJ databases">
        <title>Sunflower complete genome.</title>
        <authorList>
            <person name="Langlade N."/>
            <person name="Munos S."/>
        </authorList>
    </citation>
    <scope>NUCLEOTIDE SEQUENCE [LARGE SCALE GENOMIC DNA]</scope>
    <source>
        <tissue evidence="5">Leaves</tissue>
    </source>
</reference>
<evidence type="ECO:0000259" key="3">
    <source>
        <dbReference type="PROSITE" id="PS50102"/>
    </source>
</evidence>
<dbReference type="EMBL" id="CM007890">
    <property type="protein sequence ID" value="OTG36236.1"/>
    <property type="molecule type" value="Genomic_DNA"/>
</dbReference>
<keyword evidence="6" id="KW-1185">Reference proteome</keyword>
<evidence type="ECO:0000313" key="5">
    <source>
        <dbReference type="EMBL" id="OTG36236.1"/>
    </source>
</evidence>
<dbReference type="STRING" id="4232.A0A251VMD3"/>
<dbReference type="Pfam" id="PF00076">
    <property type="entry name" value="RRM_1"/>
    <property type="match status" value="1"/>
</dbReference>
<dbReference type="GO" id="GO:0003729">
    <property type="term" value="F:mRNA binding"/>
    <property type="evidence" value="ECO:0000318"/>
    <property type="project" value="GO_Central"/>
</dbReference>
<dbReference type="Proteomes" id="UP000215914">
    <property type="component" value="Chromosome 1"/>
</dbReference>
<dbReference type="PROSITE" id="PS50102">
    <property type="entry name" value="RRM"/>
    <property type="match status" value="1"/>
</dbReference>
<feature type="region of interest" description="Disordered" evidence="2">
    <location>
        <begin position="348"/>
        <end position="368"/>
    </location>
</feature>
<feature type="domain" description="RRM" evidence="3">
    <location>
        <begin position="9"/>
        <end position="86"/>
    </location>
</feature>
<dbReference type="PANTHER" id="PTHR34427">
    <property type="entry name" value="DUF4283 DOMAIN PROTEIN"/>
    <property type="match status" value="1"/>
</dbReference>
<name>A0A251VMD3_HELAN</name>
<dbReference type="EMBL" id="MNCJ02000316">
    <property type="protein sequence ID" value="KAF5820625.1"/>
    <property type="molecule type" value="Genomic_DNA"/>
</dbReference>
<evidence type="ECO:0000313" key="4">
    <source>
        <dbReference type="EMBL" id="KAF5820625.1"/>
    </source>
</evidence>
<dbReference type="InterPro" id="IPR000504">
    <property type="entry name" value="RRM_dom"/>
</dbReference>
<evidence type="ECO:0000256" key="2">
    <source>
        <dbReference type="SAM" id="MobiDB-lite"/>
    </source>
</evidence>
<dbReference type="InterPro" id="IPR012677">
    <property type="entry name" value="Nucleotide-bd_a/b_plait_sf"/>
</dbReference>
<reference evidence="4" key="3">
    <citation type="submission" date="2020-06" db="EMBL/GenBank/DDBJ databases">
        <title>Helianthus annuus Genome sequencing and assembly Release 2.</title>
        <authorList>
            <person name="Gouzy J."/>
            <person name="Langlade N."/>
            <person name="Munos S."/>
        </authorList>
    </citation>
    <scope>NUCLEOTIDE SEQUENCE</scope>
    <source>
        <tissue evidence="4">Leaves</tissue>
    </source>
</reference>
<reference evidence="4 6" key="1">
    <citation type="journal article" date="2017" name="Nature">
        <title>The sunflower genome provides insights into oil metabolism, flowering and Asterid evolution.</title>
        <authorList>
            <person name="Badouin H."/>
            <person name="Gouzy J."/>
            <person name="Grassa C.J."/>
            <person name="Murat F."/>
            <person name="Staton S.E."/>
            <person name="Cottret L."/>
            <person name="Lelandais-Briere C."/>
            <person name="Owens G.L."/>
            <person name="Carrere S."/>
            <person name="Mayjonade B."/>
            <person name="Legrand L."/>
            <person name="Gill N."/>
            <person name="Kane N.C."/>
            <person name="Bowers J.E."/>
            <person name="Hubner S."/>
            <person name="Bellec A."/>
            <person name="Berard A."/>
            <person name="Berges H."/>
            <person name="Blanchet N."/>
            <person name="Boniface M.C."/>
            <person name="Brunel D."/>
            <person name="Catrice O."/>
            <person name="Chaidir N."/>
            <person name="Claudel C."/>
            <person name="Donnadieu C."/>
            <person name="Faraut T."/>
            <person name="Fievet G."/>
            <person name="Helmstetter N."/>
            <person name="King M."/>
            <person name="Knapp S.J."/>
            <person name="Lai Z."/>
            <person name="Le Paslier M.C."/>
            <person name="Lippi Y."/>
            <person name="Lorenzon L."/>
            <person name="Mandel J.R."/>
            <person name="Marage G."/>
            <person name="Marchand G."/>
            <person name="Marquand E."/>
            <person name="Bret-Mestries E."/>
            <person name="Morien E."/>
            <person name="Nambeesan S."/>
            <person name="Nguyen T."/>
            <person name="Pegot-Espagnet P."/>
            <person name="Pouilly N."/>
            <person name="Raftis F."/>
            <person name="Sallet E."/>
            <person name="Schiex T."/>
            <person name="Thomas J."/>
            <person name="Vandecasteele C."/>
            <person name="Vares D."/>
            <person name="Vear F."/>
            <person name="Vautrin S."/>
            <person name="Crespi M."/>
            <person name="Mangin B."/>
            <person name="Burke J.M."/>
            <person name="Salse J."/>
            <person name="Munos S."/>
            <person name="Vincourt P."/>
            <person name="Rieseberg L.H."/>
            <person name="Langlade N.B."/>
        </authorList>
    </citation>
    <scope>NUCLEOTIDE SEQUENCE [LARGE SCALE GENOMIC DNA]</scope>
    <source>
        <strain evidence="6">cv. SF193</strain>
        <tissue evidence="4">Leaves</tissue>
    </source>
</reference>
<organism evidence="5 6">
    <name type="scientific">Helianthus annuus</name>
    <name type="common">Common sunflower</name>
    <dbReference type="NCBI Taxonomy" id="4232"/>
    <lineage>
        <taxon>Eukaryota</taxon>
        <taxon>Viridiplantae</taxon>
        <taxon>Streptophyta</taxon>
        <taxon>Embryophyta</taxon>
        <taxon>Tracheophyta</taxon>
        <taxon>Spermatophyta</taxon>
        <taxon>Magnoliopsida</taxon>
        <taxon>eudicotyledons</taxon>
        <taxon>Gunneridae</taxon>
        <taxon>Pentapetalae</taxon>
        <taxon>asterids</taxon>
        <taxon>campanulids</taxon>
        <taxon>Asterales</taxon>
        <taxon>Asteraceae</taxon>
        <taxon>Asteroideae</taxon>
        <taxon>Heliantheae alliance</taxon>
        <taxon>Heliantheae</taxon>
        <taxon>Helianthus</taxon>
    </lineage>
</organism>
<dbReference type="AlphaFoldDB" id="A0A251VMD3"/>
<dbReference type="InterPro" id="IPR035979">
    <property type="entry name" value="RBD_domain_sf"/>
</dbReference>
<evidence type="ECO:0000313" key="6">
    <source>
        <dbReference type="Proteomes" id="UP000215914"/>
    </source>
</evidence>
<protein>
    <submittedName>
        <fullName evidence="5">Putative nucleotide-binding alpha-beta plait domain-containing protein</fullName>
    </submittedName>
    <submittedName>
        <fullName evidence="4">RNA recognition motif domain, nucleotide-binding alpha-beta plait domain superfamily</fullName>
    </submittedName>
</protein>
<dbReference type="PANTHER" id="PTHR34427:SF5">
    <property type="entry name" value="DUF4283 DOMAIN-CONTAINING PROTEIN"/>
    <property type="match status" value="1"/>
</dbReference>